<protein>
    <submittedName>
        <fullName evidence="1">Uncharacterized protein</fullName>
    </submittedName>
</protein>
<sequence>MSAAWPTADLDPVRRLHVMAAAIPGAMSGEVVVRRPIAQVWARAGDLETELPLLVHDFREVRVRDRDGERLVADARSPLGLRARFDVVLRPNWCWCESRFLLCGMAAVEQGDDTLFGFLGGVRVPGAGRLESIASRPATALLRGTLDRFAARAEAESAQD</sequence>
<dbReference type="RefSeq" id="WP_188837805.1">
    <property type="nucleotide sequence ID" value="NZ_BMHI01000004.1"/>
</dbReference>
<reference evidence="1" key="2">
    <citation type="submission" date="2020-09" db="EMBL/GenBank/DDBJ databases">
        <authorList>
            <person name="Sun Q."/>
            <person name="Zhou Y."/>
        </authorList>
    </citation>
    <scope>NUCLEOTIDE SEQUENCE</scope>
    <source>
        <strain evidence="1">CGMCC 1.15085</strain>
    </source>
</reference>
<dbReference type="AlphaFoldDB" id="A0A916T9P7"/>
<organism evidence="1 2">
    <name type="scientific">Flexivirga endophytica</name>
    <dbReference type="NCBI Taxonomy" id="1849103"/>
    <lineage>
        <taxon>Bacteria</taxon>
        <taxon>Bacillati</taxon>
        <taxon>Actinomycetota</taxon>
        <taxon>Actinomycetes</taxon>
        <taxon>Micrococcales</taxon>
        <taxon>Dermacoccaceae</taxon>
        <taxon>Flexivirga</taxon>
    </lineage>
</organism>
<dbReference type="SUPFAM" id="SSF55961">
    <property type="entry name" value="Bet v1-like"/>
    <property type="match status" value="1"/>
</dbReference>
<reference evidence="1" key="1">
    <citation type="journal article" date="2014" name="Int. J. Syst. Evol. Microbiol.">
        <title>Complete genome sequence of Corynebacterium casei LMG S-19264T (=DSM 44701T), isolated from a smear-ripened cheese.</title>
        <authorList>
            <consortium name="US DOE Joint Genome Institute (JGI-PGF)"/>
            <person name="Walter F."/>
            <person name="Albersmeier A."/>
            <person name="Kalinowski J."/>
            <person name="Ruckert C."/>
        </authorList>
    </citation>
    <scope>NUCLEOTIDE SEQUENCE</scope>
    <source>
        <strain evidence="1">CGMCC 1.15085</strain>
    </source>
</reference>
<accession>A0A916T9P7</accession>
<dbReference type="Proteomes" id="UP000636793">
    <property type="component" value="Unassembled WGS sequence"/>
</dbReference>
<gene>
    <name evidence="1" type="ORF">GCM10011492_29870</name>
</gene>
<evidence type="ECO:0000313" key="2">
    <source>
        <dbReference type="Proteomes" id="UP000636793"/>
    </source>
</evidence>
<proteinExistence type="predicted"/>
<keyword evidence="2" id="KW-1185">Reference proteome</keyword>
<dbReference type="EMBL" id="BMHI01000004">
    <property type="protein sequence ID" value="GGB37135.1"/>
    <property type="molecule type" value="Genomic_DNA"/>
</dbReference>
<name>A0A916T9P7_9MICO</name>
<comment type="caution">
    <text evidence="1">The sequence shown here is derived from an EMBL/GenBank/DDBJ whole genome shotgun (WGS) entry which is preliminary data.</text>
</comment>
<evidence type="ECO:0000313" key="1">
    <source>
        <dbReference type="EMBL" id="GGB37135.1"/>
    </source>
</evidence>